<comment type="caution">
    <text evidence="2">The sequence shown here is derived from an EMBL/GenBank/DDBJ whole genome shotgun (WGS) entry which is preliminary data.</text>
</comment>
<keyword evidence="3" id="KW-1185">Reference proteome</keyword>
<accession>A0A9N7UTN4</accession>
<reference evidence="2" key="1">
    <citation type="submission" date="2020-03" db="EMBL/GenBank/DDBJ databases">
        <authorList>
            <person name="Weist P."/>
        </authorList>
    </citation>
    <scope>NUCLEOTIDE SEQUENCE</scope>
</reference>
<name>A0A9N7UTN4_PLEPL</name>
<evidence type="ECO:0000256" key="1">
    <source>
        <dbReference type="SAM" id="MobiDB-lite"/>
    </source>
</evidence>
<feature type="region of interest" description="Disordered" evidence="1">
    <location>
        <begin position="29"/>
        <end position="52"/>
    </location>
</feature>
<gene>
    <name evidence="2" type="ORF">PLEPLA_LOCUS24461</name>
</gene>
<evidence type="ECO:0000313" key="3">
    <source>
        <dbReference type="Proteomes" id="UP001153269"/>
    </source>
</evidence>
<evidence type="ECO:0000313" key="2">
    <source>
        <dbReference type="EMBL" id="CAB1436428.1"/>
    </source>
</evidence>
<organism evidence="2 3">
    <name type="scientific">Pleuronectes platessa</name>
    <name type="common">European plaice</name>
    <dbReference type="NCBI Taxonomy" id="8262"/>
    <lineage>
        <taxon>Eukaryota</taxon>
        <taxon>Metazoa</taxon>
        <taxon>Chordata</taxon>
        <taxon>Craniata</taxon>
        <taxon>Vertebrata</taxon>
        <taxon>Euteleostomi</taxon>
        <taxon>Actinopterygii</taxon>
        <taxon>Neopterygii</taxon>
        <taxon>Teleostei</taxon>
        <taxon>Neoteleostei</taxon>
        <taxon>Acanthomorphata</taxon>
        <taxon>Carangaria</taxon>
        <taxon>Pleuronectiformes</taxon>
        <taxon>Pleuronectoidei</taxon>
        <taxon>Pleuronectidae</taxon>
        <taxon>Pleuronectes</taxon>
    </lineage>
</organism>
<dbReference type="AlphaFoldDB" id="A0A9N7UTN4"/>
<dbReference type="Proteomes" id="UP001153269">
    <property type="component" value="Unassembled WGS sequence"/>
</dbReference>
<protein>
    <submittedName>
        <fullName evidence="2">Uncharacterized protein</fullName>
    </submittedName>
</protein>
<dbReference type="EMBL" id="CADEAL010001890">
    <property type="protein sequence ID" value="CAB1436428.1"/>
    <property type="molecule type" value="Genomic_DNA"/>
</dbReference>
<proteinExistence type="predicted"/>
<sequence>MSLHVFKPFRSVLSDNRLLPDFFAPLKEKGKPPGATPCSPSSATKCKLRHPSPSAAGRAVGCGREKRKHLRDFLPFRAAPESPLLLSTSSELFKTGIMERASDGAVTGPTLHPPPGVGVWETGAELHTGWLWYFYLTAWSHVPECKAKFTRAEPRAKINCSSKRVTCSLICGARPFPSR</sequence>